<organism evidence="2 3">
    <name type="scientific">Phenylobacterium haematophilum</name>
    <dbReference type="NCBI Taxonomy" id="98513"/>
    <lineage>
        <taxon>Bacteria</taxon>
        <taxon>Pseudomonadati</taxon>
        <taxon>Pseudomonadota</taxon>
        <taxon>Alphaproteobacteria</taxon>
        <taxon>Caulobacterales</taxon>
        <taxon>Caulobacteraceae</taxon>
        <taxon>Phenylobacterium</taxon>
    </lineage>
</organism>
<protein>
    <submittedName>
        <fullName evidence="2">Putative SOS response-associated peptidase YedK</fullName>
    </submittedName>
</protein>
<dbReference type="EMBL" id="JACIDK010000002">
    <property type="protein sequence ID" value="MBB3890569.1"/>
    <property type="molecule type" value="Genomic_DNA"/>
</dbReference>
<reference evidence="2 3" key="1">
    <citation type="submission" date="2020-08" db="EMBL/GenBank/DDBJ databases">
        <title>Genomic Encyclopedia of Type Strains, Phase IV (KMG-IV): sequencing the most valuable type-strain genomes for metagenomic binning, comparative biology and taxonomic classification.</title>
        <authorList>
            <person name="Goeker M."/>
        </authorList>
    </citation>
    <scope>NUCLEOTIDE SEQUENCE [LARGE SCALE GENOMIC DNA]</scope>
    <source>
        <strain evidence="2 3">DSM 21793</strain>
    </source>
</reference>
<dbReference type="AlphaFoldDB" id="A0A839ZXW3"/>
<accession>A0A839ZXW3</accession>
<dbReference type="InterPro" id="IPR003738">
    <property type="entry name" value="SRAP"/>
</dbReference>
<dbReference type="Pfam" id="PF02586">
    <property type="entry name" value="SRAP"/>
    <property type="match status" value="1"/>
</dbReference>
<dbReference type="InterPro" id="IPR036590">
    <property type="entry name" value="SRAP-like"/>
</dbReference>
<evidence type="ECO:0000313" key="2">
    <source>
        <dbReference type="EMBL" id="MBB3890569.1"/>
    </source>
</evidence>
<dbReference type="Gene3D" id="3.90.1680.10">
    <property type="entry name" value="SOS response associated peptidase-like"/>
    <property type="match status" value="1"/>
</dbReference>
<evidence type="ECO:0000313" key="3">
    <source>
        <dbReference type="Proteomes" id="UP000530564"/>
    </source>
</evidence>
<dbReference type="SUPFAM" id="SSF143081">
    <property type="entry name" value="BB1717-like"/>
    <property type="match status" value="1"/>
</dbReference>
<dbReference type="GO" id="GO:0003697">
    <property type="term" value="F:single-stranded DNA binding"/>
    <property type="evidence" value="ECO:0007669"/>
    <property type="project" value="InterPro"/>
</dbReference>
<dbReference type="Proteomes" id="UP000530564">
    <property type="component" value="Unassembled WGS sequence"/>
</dbReference>
<name>A0A839ZXW3_9CAUL</name>
<gene>
    <name evidence="2" type="ORF">GGQ61_001286</name>
</gene>
<comment type="caution">
    <text evidence="2">The sequence shown here is derived from an EMBL/GenBank/DDBJ whole genome shotgun (WGS) entry which is preliminary data.</text>
</comment>
<feature type="region of interest" description="Disordered" evidence="1">
    <location>
        <begin position="194"/>
        <end position="213"/>
    </location>
</feature>
<dbReference type="RefSeq" id="WP_183770815.1">
    <property type="nucleotide sequence ID" value="NZ_JACIDK010000002.1"/>
</dbReference>
<evidence type="ECO:0000256" key="1">
    <source>
        <dbReference type="SAM" id="MobiDB-lite"/>
    </source>
</evidence>
<dbReference type="GO" id="GO:0106300">
    <property type="term" value="P:protein-DNA covalent cross-linking repair"/>
    <property type="evidence" value="ECO:0007669"/>
    <property type="project" value="InterPro"/>
</dbReference>
<keyword evidence="3" id="KW-1185">Reference proteome</keyword>
<sequence length="213" mass="23960">MSRLYANVKSVGEVAAHFGVGEPGPLVYPQTTVEGEPGVVIFEREGERRARVMTWGFPRLARSGPDRIGLVADLTNPMWDSVVADPRYRCLIPITHFANPAGDEGAKTRTWFSVTEEPLFAWGGFCRNTPELGPVFAGMTMNANELVEPYNDRMPVLVRREEWRHWLSGPIKDIIYFQIREPLPAGLMTMEHTDDRWRSGKAPPMPAPQLSLI</sequence>
<proteinExistence type="predicted"/>